<dbReference type="InterPro" id="IPR029071">
    <property type="entry name" value="Ubiquitin-like_domsf"/>
</dbReference>
<dbReference type="EMBL" id="NIVC01000126">
    <property type="protein sequence ID" value="PAA90145.1"/>
    <property type="molecule type" value="Genomic_DNA"/>
</dbReference>
<dbReference type="SUPFAM" id="SSF63491">
    <property type="entry name" value="BAG domain"/>
    <property type="match status" value="1"/>
</dbReference>
<dbReference type="Proteomes" id="UP000215902">
    <property type="component" value="Unassembled WGS sequence"/>
</dbReference>
<feature type="domain" description="Ubiquitin-like" evidence="1">
    <location>
        <begin position="18"/>
        <end position="67"/>
    </location>
</feature>
<dbReference type="InterPro" id="IPR000626">
    <property type="entry name" value="Ubiquitin-like_dom"/>
</dbReference>
<accession>A0A267GVW8</accession>
<dbReference type="Gene3D" id="3.10.20.90">
    <property type="entry name" value="Phosphatidylinositol 3-kinase Catalytic Subunit, Chain A, domain 1"/>
    <property type="match status" value="1"/>
</dbReference>
<name>A0A267GVW8_9PLAT</name>
<dbReference type="STRING" id="282301.A0A267GVW8"/>
<dbReference type="AlphaFoldDB" id="A0A267GVW8"/>
<protein>
    <recommendedName>
        <fullName evidence="1">Ubiquitin-like domain-containing protein</fullName>
    </recommendedName>
</protein>
<dbReference type="InterPro" id="IPR036533">
    <property type="entry name" value="BAG_dom_sf"/>
</dbReference>
<dbReference type="Gene3D" id="1.20.58.120">
    <property type="entry name" value="BAG domain"/>
    <property type="match status" value="1"/>
</dbReference>
<dbReference type="PROSITE" id="PS50053">
    <property type="entry name" value="UBIQUITIN_2"/>
    <property type="match status" value="1"/>
</dbReference>
<dbReference type="GO" id="GO:0051087">
    <property type="term" value="F:protein-folding chaperone binding"/>
    <property type="evidence" value="ECO:0007669"/>
    <property type="project" value="InterPro"/>
</dbReference>
<sequence length="200" mass="22233">MKLTILYLSKKTAIECTEDSYELLATKVAQEIGVPIAYQKLIYKGKSLHPGSLTEQGLKNNEKVMLIGSKAMDQSEADALSSIESIEKSIADLEIRLEIIREEFSDYSQGFVPTDLRHVFLRALTKRAASITSDAESCRSSLVALLGRSTSEFANRIRERRRNSLKLLDSLQAKAESLLADLLDDDEQATNSEAEDCTLD</sequence>
<evidence type="ECO:0000313" key="2">
    <source>
        <dbReference type="EMBL" id="PAA90145.1"/>
    </source>
</evidence>
<dbReference type="SMART" id="SM00213">
    <property type="entry name" value="UBQ"/>
    <property type="match status" value="1"/>
</dbReference>
<gene>
    <name evidence="2" type="ORF">BOX15_Mlig031636g1</name>
</gene>
<dbReference type="OrthoDB" id="417450at2759"/>
<evidence type="ECO:0000259" key="1">
    <source>
        <dbReference type="PROSITE" id="PS50053"/>
    </source>
</evidence>
<reference evidence="2 3" key="1">
    <citation type="submission" date="2017-06" db="EMBL/GenBank/DDBJ databases">
        <title>A platform for efficient transgenesis in Macrostomum lignano, a flatworm model organism for stem cell research.</title>
        <authorList>
            <person name="Berezikov E."/>
        </authorList>
    </citation>
    <scope>NUCLEOTIDE SEQUENCE [LARGE SCALE GENOMIC DNA]</scope>
    <source>
        <strain evidence="2">DV1</strain>
        <tissue evidence="2">Whole organism</tissue>
    </source>
</reference>
<comment type="caution">
    <text evidence="2">The sequence shown here is derived from an EMBL/GenBank/DDBJ whole genome shotgun (WGS) entry which is preliminary data.</text>
</comment>
<dbReference type="InterPro" id="IPR041207">
    <property type="entry name" value="NUB1_ubiquitin-like_dom"/>
</dbReference>
<evidence type="ECO:0000313" key="3">
    <source>
        <dbReference type="Proteomes" id="UP000215902"/>
    </source>
</evidence>
<dbReference type="Pfam" id="PF18037">
    <property type="entry name" value="Ubiquitin_5"/>
    <property type="match status" value="1"/>
</dbReference>
<organism evidence="2 3">
    <name type="scientific">Macrostomum lignano</name>
    <dbReference type="NCBI Taxonomy" id="282301"/>
    <lineage>
        <taxon>Eukaryota</taxon>
        <taxon>Metazoa</taxon>
        <taxon>Spiralia</taxon>
        <taxon>Lophotrochozoa</taxon>
        <taxon>Platyhelminthes</taxon>
        <taxon>Rhabditophora</taxon>
        <taxon>Macrostomorpha</taxon>
        <taxon>Macrostomida</taxon>
        <taxon>Macrostomidae</taxon>
        <taxon>Macrostomum</taxon>
    </lineage>
</organism>
<dbReference type="SUPFAM" id="SSF54236">
    <property type="entry name" value="Ubiquitin-like"/>
    <property type="match status" value="1"/>
</dbReference>
<keyword evidence="3" id="KW-1185">Reference proteome</keyword>
<proteinExistence type="predicted"/>